<proteinExistence type="predicted"/>
<gene>
    <name evidence="1" type="ORF">EEJ42_31675</name>
</gene>
<dbReference type="GO" id="GO:0004386">
    <property type="term" value="F:helicase activity"/>
    <property type="evidence" value="ECO:0007669"/>
    <property type="project" value="UniProtKB-KW"/>
</dbReference>
<dbReference type="EMBL" id="RIBZ01000470">
    <property type="protein sequence ID" value="RNG13813.1"/>
    <property type="molecule type" value="Genomic_DNA"/>
</dbReference>
<protein>
    <submittedName>
        <fullName evidence="1">ATP-dependent helicase</fullName>
    </submittedName>
</protein>
<keyword evidence="1" id="KW-0347">Helicase</keyword>
<keyword evidence="2" id="KW-1185">Reference proteome</keyword>
<name>A0A3M8VCK5_9ACTN</name>
<dbReference type="AlphaFoldDB" id="A0A3M8VCK5"/>
<dbReference type="Proteomes" id="UP000275401">
    <property type="component" value="Unassembled WGS sequence"/>
</dbReference>
<keyword evidence="1" id="KW-0067">ATP-binding</keyword>
<sequence length="198" mass="20374">MTRPSATTPSEIAELCRSTAVFLPGDPSRAGRVAFWRPDGPPPGGPSGSTEELTVAVPDDSGVRTRTVRALTLPLSEALPVLTRARARAAAQPGGEPSGRGGADPATAFWGAAAVLALQLAARGRLLPGLTATDHDAWRVGPLDGDDLERVRELAAAMPAAAHAVALPGTDPLLLPDPERHLRAFLDAVADGLPRSPA</sequence>
<feature type="non-terminal residue" evidence="1">
    <location>
        <position position="198"/>
    </location>
</feature>
<accession>A0A3M8VCK5</accession>
<comment type="caution">
    <text evidence="1">The sequence shown here is derived from an EMBL/GenBank/DDBJ whole genome shotgun (WGS) entry which is preliminary data.</text>
</comment>
<keyword evidence="1" id="KW-0547">Nucleotide-binding</keyword>
<keyword evidence="1" id="KW-0378">Hydrolase</keyword>
<evidence type="ECO:0000313" key="1">
    <source>
        <dbReference type="EMBL" id="RNG13813.1"/>
    </source>
</evidence>
<reference evidence="1 2" key="1">
    <citation type="submission" date="2018-11" db="EMBL/GenBank/DDBJ databases">
        <title>The Potential of Streptomyces as Biocontrol Agents against the Tomato grey mould, Botrytis cinerea (Gray mold) Frontiers in Microbiology.</title>
        <authorList>
            <person name="Li D."/>
        </authorList>
    </citation>
    <scope>NUCLEOTIDE SEQUENCE [LARGE SCALE GENOMIC DNA]</scope>
    <source>
        <strain evidence="1 2">NEAU-LD23</strain>
    </source>
</reference>
<evidence type="ECO:0000313" key="2">
    <source>
        <dbReference type="Proteomes" id="UP000275401"/>
    </source>
</evidence>
<organism evidence="1 2">
    <name type="scientific">Streptomyces botrytidirepellens</name>
    <dbReference type="NCBI Taxonomy" id="2486417"/>
    <lineage>
        <taxon>Bacteria</taxon>
        <taxon>Bacillati</taxon>
        <taxon>Actinomycetota</taxon>
        <taxon>Actinomycetes</taxon>
        <taxon>Kitasatosporales</taxon>
        <taxon>Streptomycetaceae</taxon>
        <taxon>Streptomyces</taxon>
    </lineage>
</organism>